<keyword evidence="3" id="KW-1185">Reference proteome</keyword>
<accession>A0AAD6UUS6</accession>
<feature type="signal peptide" evidence="1">
    <location>
        <begin position="1"/>
        <end position="18"/>
    </location>
</feature>
<gene>
    <name evidence="2" type="ORF">GGX14DRAFT_381804</name>
</gene>
<dbReference type="EMBL" id="JARJCW010000143">
    <property type="protein sequence ID" value="KAJ7190764.1"/>
    <property type="molecule type" value="Genomic_DNA"/>
</dbReference>
<name>A0AAD6UUS6_9AGAR</name>
<dbReference type="Gene3D" id="2.60.120.260">
    <property type="entry name" value="Galactose-binding domain-like"/>
    <property type="match status" value="1"/>
</dbReference>
<dbReference type="AlphaFoldDB" id="A0AAD6UUS6"/>
<evidence type="ECO:0000313" key="3">
    <source>
        <dbReference type="Proteomes" id="UP001219525"/>
    </source>
</evidence>
<evidence type="ECO:0000256" key="1">
    <source>
        <dbReference type="SAM" id="SignalP"/>
    </source>
</evidence>
<comment type="caution">
    <text evidence="2">The sequence shown here is derived from an EMBL/GenBank/DDBJ whole genome shotgun (WGS) entry which is preliminary data.</text>
</comment>
<evidence type="ECO:0000313" key="2">
    <source>
        <dbReference type="EMBL" id="KAJ7190764.1"/>
    </source>
</evidence>
<sequence>MMLPFVLALSLFCAVAAALVNFTVDDNDSLITYKGTWEPASAHLSGLDFGGGHAVSTDSGASAVFTFTGVAIYYLAPRWPYAVTTQLSLDGAPGIVVNLTDPDASPTADGSESAPSSVVWAATGLLDATHTLVATMANGGQFIIVDALMCVSDSAPHP</sequence>
<reference evidence="2" key="1">
    <citation type="submission" date="2023-03" db="EMBL/GenBank/DDBJ databases">
        <title>Massive genome expansion in bonnet fungi (Mycena s.s.) driven by repeated elements and novel gene families across ecological guilds.</title>
        <authorList>
            <consortium name="Lawrence Berkeley National Laboratory"/>
            <person name="Harder C.B."/>
            <person name="Miyauchi S."/>
            <person name="Viragh M."/>
            <person name="Kuo A."/>
            <person name="Thoen E."/>
            <person name="Andreopoulos B."/>
            <person name="Lu D."/>
            <person name="Skrede I."/>
            <person name="Drula E."/>
            <person name="Henrissat B."/>
            <person name="Morin E."/>
            <person name="Kohler A."/>
            <person name="Barry K."/>
            <person name="LaButti K."/>
            <person name="Morin E."/>
            <person name="Salamov A."/>
            <person name="Lipzen A."/>
            <person name="Mereny Z."/>
            <person name="Hegedus B."/>
            <person name="Baldrian P."/>
            <person name="Stursova M."/>
            <person name="Weitz H."/>
            <person name="Taylor A."/>
            <person name="Grigoriev I.V."/>
            <person name="Nagy L.G."/>
            <person name="Martin F."/>
            <person name="Kauserud H."/>
        </authorList>
    </citation>
    <scope>NUCLEOTIDE SEQUENCE</scope>
    <source>
        <strain evidence="2">9144</strain>
    </source>
</reference>
<proteinExistence type="predicted"/>
<keyword evidence="1" id="KW-0732">Signal</keyword>
<feature type="chain" id="PRO_5042216178" evidence="1">
    <location>
        <begin position="19"/>
        <end position="158"/>
    </location>
</feature>
<protein>
    <submittedName>
        <fullName evidence="2">Uncharacterized protein</fullName>
    </submittedName>
</protein>
<dbReference type="Proteomes" id="UP001219525">
    <property type="component" value="Unassembled WGS sequence"/>
</dbReference>
<organism evidence="2 3">
    <name type="scientific">Mycena pura</name>
    <dbReference type="NCBI Taxonomy" id="153505"/>
    <lineage>
        <taxon>Eukaryota</taxon>
        <taxon>Fungi</taxon>
        <taxon>Dikarya</taxon>
        <taxon>Basidiomycota</taxon>
        <taxon>Agaricomycotina</taxon>
        <taxon>Agaricomycetes</taxon>
        <taxon>Agaricomycetidae</taxon>
        <taxon>Agaricales</taxon>
        <taxon>Marasmiineae</taxon>
        <taxon>Mycenaceae</taxon>
        <taxon>Mycena</taxon>
    </lineage>
</organism>